<dbReference type="InterPro" id="IPR020846">
    <property type="entry name" value="MFS_dom"/>
</dbReference>
<comment type="subcellular location">
    <subcellularLocation>
        <location evidence="1">Membrane</location>
        <topology evidence="1">Multi-pass membrane protein</topology>
    </subcellularLocation>
</comment>
<accession>A0A9P8W156</accession>
<evidence type="ECO:0000256" key="2">
    <source>
        <dbReference type="ARBA" id="ARBA00022692"/>
    </source>
</evidence>
<dbReference type="EMBL" id="JAGPYM010000020">
    <property type="protein sequence ID" value="KAH6884581.1"/>
    <property type="molecule type" value="Genomic_DNA"/>
</dbReference>
<dbReference type="GO" id="GO:0005886">
    <property type="term" value="C:plasma membrane"/>
    <property type="evidence" value="ECO:0007669"/>
    <property type="project" value="TreeGrafter"/>
</dbReference>
<evidence type="ECO:0000313" key="8">
    <source>
        <dbReference type="EMBL" id="KAH6884581.1"/>
    </source>
</evidence>
<feature type="transmembrane region" description="Helical" evidence="6">
    <location>
        <begin position="170"/>
        <end position="190"/>
    </location>
</feature>
<gene>
    <name evidence="8" type="ORF">B0T10DRAFT_579316</name>
</gene>
<sequence>MSANLEMENAARDGAQLESNSLEATTPDPLGLDATKLSRLQKLRIVCTGIVCTFNASLGTSMPSGAFDIISKHFAVSDPVQLTLLNSLNMVGLFFGPLLFGPLSEYIGRRPVIITSLLGYIVFMLACSGASTYPWLLVFRFLCGINAAAPVTVVSGLYADILDDPSQRGVAIAIYMALNTVGALIGPIISGFVSPYSWKWPFWAAAILAAPGVPLVFMLPETYAPVLYSKRIRQRVKSGGDVGGSELVQEHSFDVRKIFLRPFSLLISEPILLLSALYLALAYAMLYLLFQAYPIIFQGMSHLYGLSPGIASLAYLPIIVGVIIALCGFCGFTCWYDLAAKAGKPWAKREIYRRLPATCLASPCMAISLFLMGWTSWKSVSPLVASLGGLLFGIGSQLIFISMLNFITDVFCQQSASAHAGASCIRSLGAIVIPLAAGPMYDQLGVHWAPSLLGFLSILMGVIPFLFMRYGERLAYKSQSAHAVYNRPVP</sequence>
<dbReference type="Pfam" id="PF07690">
    <property type="entry name" value="MFS_1"/>
    <property type="match status" value="1"/>
</dbReference>
<evidence type="ECO:0000313" key="9">
    <source>
        <dbReference type="Proteomes" id="UP000777438"/>
    </source>
</evidence>
<dbReference type="Gene3D" id="1.20.1250.20">
    <property type="entry name" value="MFS general substrate transporter like domains"/>
    <property type="match status" value="1"/>
</dbReference>
<dbReference type="PANTHER" id="PTHR23502:SF74">
    <property type="entry name" value="MAJOR FACILITATOR SUPERFAMILY (MFS) PROFILE DOMAIN-CONTAINING PROTEIN"/>
    <property type="match status" value="1"/>
</dbReference>
<proteinExistence type="predicted"/>
<dbReference type="OrthoDB" id="5141738at2759"/>
<reference evidence="8 9" key="1">
    <citation type="journal article" date="2021" name="Nat. Commun.">
        <title>Genetic determinants of endophytism in the Arabidopsis root mycobiome.</title>
        <authorList>
            <person name="Mesny F."/>
            <person name="Miyauchi S."/>
            <person name="Thiergart T."/>
            <person name="Pickel B."/>
            <person name="Atanasova L."/>
            <person name="Karlsson M."/>
            <person name="Huettel B."/>
            <person name="Barry K.W."/>
            <person name="Haridas S."/>
            <person name="Chen C."/>
            <person name="Bauer D."/>
            <person name="Andreopoulos W."/>
            <person name="Pangilinan J."/>
            <person name="LaButti K."/>
            <person name="Riley R."/>
            <person name="Lipzen A."/>
            <person name="Clum A."/>
            <person name="Drula E."/>
            <person name="Henrissat B."/>
            <person name="Kohler A."/>
            <person name="Grigoriev I.V."/>
            <person name="Martin F.M."/>
            <person name="Hacquard S."/>
        </authorList>
    </citation>
    <scope>NUCLEOTIDE SEQUENCE [LARGE SCALE GENOMIC DNA]</scope>
    <source>
        <strain evidence="8 9">MPI-CAGE-CH-0241</strain>
    </source>
</reference>
<dbReference type="InterPro" id="IPR011701">
    <property type="entry name" value="MFS"/>
</dbReference>
<keyword evidence="4 6" id="KW-0472">Membrane</keyword>
<dbReference type="SUPFAM" id="SSF103473">
    <property type="entry name" value="MFS general substrate transporter"/>
    <property type="match status" value="1"/>
</dbReference>
<feature type="transmembrane region" description="Helical" evidence="6">
    <location>
        <begin position="43"/>
        <end position="62"/>
    </location>
</feature>
<feature type="transmembrane region" description="Helical" evidence="6">
    <location>
        <begin position="137"/>
        <end position="158"/>
    </location>
</feature>
<organism evidence="8 9">
    <name type="scientific">Thelonectria olida</name>
    <dbReference type="NCBI Taxonomy" id="1576542"/>
    <lineage>
        <taxon>Eukaryota</taxon>
        <taxon>Fungi</taxon>
        <taxon>Dikarya</taxon>
        <taxon>Ascomycota</taxon>
        <taxon>Pezizomycotina</taxon>
        <taxon>Sordariomycetes</taxon>
        <taxon>Hypocreomycetidae</taxon>
        <taxon>Hypocreales</taxon>
        <taxon>Nectriaceae</taxon>
        <taxon>Thelonectria</taxon>
    </lineage>
</organism>
<feature type="domain" description="Major facilitator superfamily (MFS) profile" evidence="7">
    <location>
        <begin position="45"/>
        <end position="472"/>
    </location>
</feature>
<evidence type="ECO:0000256" key="3">
    <source>
        <dbReference type="ARBA" id="ARBA00022989"/>
    </source>
</evidence>
<dbReference type="InterPro" id="IPR036259">
    <property type="entry name" value="MFS_trans_sf"/>
</dbReference>
<keyword evidence="2 6" id="KW-0812">Transmembrane</keyword>
<feature type="transmembrane region" description="Helical" evidence="6">
    <location>
        <begin position="420"/>
        <end position="441"/>
    </location>
</feature>
<feature type="transmembrane region" description="Helical" evidence="6">
    <location>
        <begin position="357"/>
        <end position="377"/>
    </location>
</feature>
<keyword evidence="9" id="KW-1185">Reference proteome</keyword>
<dbReference type="PANTHER" id="PTHR23502">
    <property type="entry name" value="MAJOR FACILITATOR SUPERFAMILY"/>
    <property type="match status" value="1"/>
</dbReference>
<feature type="transmembrane region" description="Helical" evidence="6">
    <location>
        <begin position="271"/>
        <end position="293"/>
    </location>
</feature>
<feature type="transmembrane region" description="Helical" evidence="6">
    <location>
        <begin position="202"/>
        <end position="228"/>
    </location>
</feature>
<comment type="caution">
    <text evidence="8">The sequence shown here is derived from an EMBL/GenBank/DDBJ whole genome shotgun (WGS) entry which is preliminary data.</text>
</comment>
<dbReference type="PROSITE" id="PS50850">
    <property type="entry name" value="MFS"/>
    <property type="match status" value="1"/>
</dbReference>
<feature type="transmembrane region" description="Helical" evidence="6">
    <location>
        <begin position="447"/>
        <end position="467"/>
    </location>
</feature>
<keyword evidence="3 6" id="KW-1133">Transmembrane helix</keyword>
<feature type="transmembrane region" description="Helical" evidence="6">
    <location>
        <begin position="82"/>
        <end position="100"/>
    </location>
</feature>
<evidence type="ECO:0000256" key="4">
    <source>
        <dbReference type="ARBA" id="ARBA00023136"/>
    </source>
</evidence>
<feature type="transmembrane region" description="Helical" evidence="6">
    <location>
        <begin position="112"/>
        <end position="131"/>
    </location>
</feature>
<evidence type="ECO:0000256" key="1">
    <source>
        <dbReference type="ARBA" id="ARBA00004141"/>
    </source>
</evidence>
<keyword evidence="5" id="KW-0325">Glycoprotein</keyword>
<feature type="transmembrane region" description="Helical" evidence="6">
    <location>
        <begin position="313"/>
        <end position="336"/>
    </location>
</feature>
<name>A0A9P8W156_9HYPO</name>
<evidence type="ECO:0000256" key="5">
    <source>
        <dbReference type="ARBA" id="ARBA00023180"/>
    </source>
</evidence>
<evidence type="ECO:0000259" key="7">
    <source>
        <dbReference type="PROSITE" id="PS50850"/>
    </source>
</evidence>
<dbReference type="AlphaFoldDB" id="A0A9P8W156"/>
<evidence type="ECO:0000256" key="6">
    <source>
        <dbReference type="SAM" id="Phobius"/>
    </source>
</evidence>
<feature type="transmembrane region" description="Helical" evidence="6">
    <location>
        <begin position="383"/>
        <end position="408"/>
    </location>
</feature>
<dbReference type="GO" id="GO:0022857">
    <property type="term" value="F:transmembrane transporter activity"/>
    <property type="evidence" value="ECO:0007669"/>
    <property type="project" value="InterPro"/>
</dbReference>
<dbReference type="Proteomes" id="UP000777438">
    <property type="component" value="Unassembled WGS sequence"/>
</dbReference>
<protein>
    <submittedName>
        <fullName evidence="8">Major facilitator superfamily domain-containing protein</fullName>
    </submittedName>
</protein>